<dbReference type="GO" id="GO:0006406">
    <property type="term" value="P:mRNA export from nucleus"/>
    <property type="evidence" value="ECO:0007669"/>
    <property type="project" value="TreeGrafter"/>
</dbReference>
<dbReference type="OrthoDB" id="21502at2759"/>
<comment type="caution">
    <text evidence="3">The sequence shown here is derived from an EMBL/GenBank/DDBJ whole genome shotgun (WGS) entry which is preliminary data.</text>
</comment>
<evidence type="ECO:0000259" key="2">
    <source>
        <dbReference type="Pfam" id="PF03399"/>
    </source>
</evidence>
<dbReference type="Gene3D" id="1.25.40.990">
    <property type="match status" value="1"/>
</dbReference>
<organism evidence="3 4">
    <name type="scientific">Bursaphelenchus okinawaensis</name>
    <dbReference type="NCBI Taxonomy" id="465554"/>
    <lineage>
        <taxon>Eukaryota</taxon>
        <taxon>Metazoa</taxon>
        <taxon>Ecdysozoa</taxon>
        <taxon>Nematoda</taxon>
        <taxon>Chromadorea</taxon>
        <taxon>Rhabditida</taxon>
        <taxon>Tylenchina</taxon>
        <taxon>Tylenchomorpha</taxon>
        <taxon>Aphelenchoidea</taxon>
        <taxon>Aphelenchoididae</taxon>
        <taxon>Bursaphelenchus</taxon>
    </lineage>
</organism>
<dbReference type="PANTHER" id="PTHR12436">
    <property type="entry name" value="80 KDA MCM3-ASSOCIATED PROTEIN"/>
    <property type="match status" value="1"/>
</dbReference>
<sequence>MDGKSKQFGRNVARSGQPRNGTRSRRLEGNGGGNLTQQKKADIEEIKYDVLRKLDDLRGTPCLDTFSKYDILLKRDELMCKLRVKNTDVKKARVLSATCPDMCPEKERYMRDVQKLVNEYECGANGTMAAEKAVKDYSRSAADQEEPLPHELRPPAVLKKTMDYLIFEFMSNWPSRQELPKWYDFLWTRTRSIRKEVTQQMLSDQLAAELVEKCTRFHIFAGYAMLGFDANTFNERLNTENLSKCIQTLRHIYDDLAKKNEFCESEAEFRAYDILLNLTDSNVFSSVRAYRDEIRTSAPFQLAVKLACAFQTDNYVVFFRLMKDATFLQSSLIFSKIVQFRLEAITTILRTFRGKYPIESLKNDLGFANVDECAEVARQLGIMDEVEQTLARPSADVDLLDDIDYNIGKGIVQEKLAASLDETIANGRVQRAVFPKPINSFTFEGYYENDPVLKEFLEQHQFVPGKSHQKPKFEVEHKEFGVLETISNNGHELHKKIAPSAISSMLKDIKPKPAPFRARTTLGGVPPDPTGTSDDFEFGVKPKMAFGGFLAKNEDFLEKKEGRTGSFSFASKPTDNRLENGIKNNGFGGFLNGKKSEGSVFNAPGKNFGANGQFGAGTSSTGAFGANSSTVGAFGTTSSSTGAFGTKVSNGAPTFSFGKTEPKNGAVGALGALNGPFGAPGSSNAPFGAPGPSNGVPGLSGLFGKTGASSGLNGALGSSSGLNGAIGSSSGLNGAPGSSSMLNPASGSNGAPGLGNGPLGLITGFSGTLKLSFGSTLTSQTLDSSSGLKNGFNSLSAPLSFGTNSLNEKDVSVSVTLPLPSTSDDKKKEEERKKKEQEAKEREQKEREEKEKAEKKRKEEEQKRLEEERRRQEQIEKEKAAKREEKRKMKEQKRVEKEKRRSWHQIREKASQIKQNLGDKYVLEIFDSCIEDFIWLSAHNARELEQKIEDFKEKRDLRIVKPYYEKWKQIMEFSKFLANLPKFDSDEAQKRMVPEGLSGLEQPPVKKRKLTPCFKELEETRQVYLKQRYFLYCSKIAARRWLSKVAKRRQQQQQEEKEPSPTLDIVFPPVDLNFEPKPPRKHLPVRFEDVHHTTFHVYTRPNDSANSTIDRSFGSFKFGDMKNRRQSLPVAISTPLPALNGSKHKMAFEAGKGLTKLQEGRGFNCNVCCVGCIWSDMDNV</sequence>
<dbReference type="EMBL" id="CAJFCW020000004">
    <property type="protein sequence ID" value="CAG9114662.1"/>
    <property type="molecule type" value="Genomic_DNA"/>
</dbReference>
<dbReference type="EMBL" id="CAJFDH010000004">
    <property type="protein sequence ID" value="CAD5221155.1"/>
    <property type="molecule type" value="Genomic_DNA"/>
</dbReference>
<name>A0A811KZ60_9BILA</name>
<dbReference type="Proteomes" id="UP000783686">
    <property type="component" value="Unassembled WGS sequence"/>
</dbReference>
<evidence type="ECO:0000313" key="3">
    <source>
        <dbReference type="EMBL" id="CAD5221155.1"/>
    </source>
</evidence>
<evidence type="ECO:0000256" key="1">
    <source>
        <dbReference type="SAM" id="MobiDB-lite"/>
    </source>
</evidence>
<feature type="compositionally biased region" description="Basic and acidic residues" evidence="1">
    <location>
        <begin position="823"/>
        <end position="904"/>
    </location>
</feature>
<feature type="region of interest" description="Disordered" evidence="1">
    <location>
        <begin position="812"/>
        <end position="904"/>
    </location>
</feature>
<proteinExistence type="predicted"/>
<dbReference type="InterPro" id="IPR045107">
    <property type="entry name" value="SAC3/GANP/THP3"/>
</dbReference>
<feature type="compositionally biased region" description="Polar residues" evidence="1">
    <location>
        <begin position="813"/>
        <end position="822"/>
    </location>
</feature>
<reference evidence="3" key="1">
    <citation type="submission" date="2020-09" db="EMBL/GenBank/DDBJ databases">
        <authorList>
            <person name="Kikuchi T."/>
        </authorList>
    </citation>
    <scope>NUCLEOTIDE SEQUENCE</scope>
    <source>
        <strain evidence="3">SH1</strain>
    </source>
</reference>
<keyword evidence="4" id="KW-1185">Reference proteome</keyword>
<feature type="region of interest" description="Disordered" evidence="1">
    <location>
        <begin position="1"/>
        <end position="38"/>
    </location>
</feature>
<accession>A0A811KZ60</accession>
<dbReference type="PANTHER" id="PTHR12436:SF3">
    <property type="entry name" value="GERMINAL-CENTER ASSOCIATED NUCLEAR PROTEIN"/>
    <property type="match status" value="1"/>
</dbReference>
<protein>
    <recommendedName>
        <fullName evidence="2">SAC3/GANP/THP3 conserved domain-containing protein</fullName>
    </recommendedName>
</protein>
<feature type="domain" description="SAC3/GANP/THP3 conserved" evidence="2">
    <location>
        <begin position="102"/>
        <end position="382"/>
    </location>
</feature>
<feature type="region of interest" description="Disordered" evidence="1">
    <location>
        <begin position="517"/>
        <end position="536"/>
    </location>
</feature>
<gene>
    <name evidence="3" type="ORF">BOKJ2_LOCUS9303</name>
</gene>
<dbReference type="AlphaFoldDB" id="A0A811KZ60"/>
<evidence type="ECO:0000313" key="4">
    <source>
        <dbReference type="Proteomes" id="UP000614601"/>
    </source>
</evidence>
<dbReference type="Proteomes" id="UP000614601">
    <property type="component" value="Unassembled WGS sequence"/>
</dbReference>
<dbReference type="InterPro" id="IPR005062">
    <property type="entry name" value="SAC3/GANP/THP3_conserved"/>
</dbReference>
<dbReference type="GO" id="GO:0070390">
    <property type="term" value="C:transcription export complex 2"/>
    <property type="evidence" value="ECO:0007669"/>
    <property type="project" value="TreeGrafter"/>
</dbReference>
<dbReference type="Pfam" id="PF03399">
    <property type="entry name" value="SAC3_GANP"/>
    <property type="match status" value="1"/>
</dbReference>
<dbReference type="GO" id="GO:0005737">
    <property type="term" value="C:cytoplasm"/>
    <property type="evidence" value="ECO:0007669"/>
    <property type="project" value="TreeGrafter"/>
</dbReference>